<comment type="subcellular location">
    <subcellularLocation>
        <location evidence="1">Cytoplasm</location>
    </subcellularLocation>
</comment>
<reference evidence="20 21" key="1">
    <citation type="submission" date="2019-01" db="EMBL/GenBank/DDBJ databases">
        <title>A draft genome assembly of the solar-powered sea slug Elysia chlorotica.</title>
        <authorList>
            <person name="Cai H."/>
            <person name="Li Q."/>
            <person name="Fang X."/>
            <person name="Li J."/>
            <person name="Curtis N.E."/>
            <person name="Altenburger A."/>
            <person name="Shibata T."/>
            <person name="Feng M."/>
            <person name="Maeda T."/>
            <person name="Schwartz J.A."/>
            <person name="Shigenobu S."/>
            <person name="Lundholm N."/>
            <person name="Nishiyama T."/>
            <person name="Yang H."/>
            <person name="Hasebe M."/>
            <person name="Li S."/>
            <person name="Pierce S.K."/>
            <person name="Wang J."/>
        </authorList>
    </citation>
    <scope>NUCLEOTIDE SEQUENCE [LARGE SCALE GENOMIC DNA]</scope>
    <source>
        <strain evidence="20">EC2010</strain>
        <tissue evidence="20">Whole organism of an adult</tissue>
    </source>
</reference>
<sequence length="1044" mass="118441">MSEATNYVPNPQYLKIVFEALRDTWMEYLLPKPVISASPLLWSKCTELMKTKLDAENADMIKDLVQCIIEDDSEDAELVLELRTVLQRFQQNSTTDYINCQPGGKHNVEKVSTTLFQMLNGSFVKQLSDREEVSKICLFMTEKKYLTEKSRQFAVQKGNAYEMCLEIFKNIRPRNPEWPFEFMEFMENMKGPFGLRLQEYQEELAQSAVKGKNTIIYAPTGNDLTNVAIHIIFKHLRNGMGDGFKKRKVVFLAQTGSLVERQFKNLDRYLSSEFRVVNLTGDSMPLDKMLDVSDVFVMTPRILENHLNKETIPSLTTFTLLIFDECHRTRKGESYNNLMLSYLQTKSESTGDLPQVVGLTACLSAEKAGTLNKMKENILKLCSRLDVVCISTIKDPEKKMKSHEEEIFYKLKKRHCIEIVNVIQKLEQYALKTVTESDSQELKIYVDSFPTDKKSQPYYQWVVDLDKKAVTQKHLKDTLSVIVEYLKKLNKALQLYDLLEWCEVLDFLKKSFSRFTDKKTLTRAEETCYGFFKELLKLGERETGQGNENLQILESVIKENLEREDVEDGEKNISRGVIFVQDTLLANSLTSWIKNTRDGFLRELGTSALTGGMAISKRRETIKQFKAGGSRLLVATPVTDAHEGLDIQDCNLIIRYNTVGNEVTPVQTRGCGKSILLAFDEIYDRETVNTRNAKMMEEAVEEVSNLSEDEISQKTKLYQKDILQSAKTGKSVKENVANGPQEKSFVMKCKSCQQVSIDSKDIKMVEGNHYVVVNREFMSQCKIEKQQTNDPSAQNNPSSRIATCKGLREKQAVCGNTFGSLTKFKNSIFIVLKVENFEFWFPGSEEPELFKKWKDVEFFPDEIQPEDIVYMSSPAVDEQPSRKGTESDLEKITHQSLKVGKLQTCPAEDDSLAGAIQGANKHTRKSLIQENVIAQVSDSATTAQVAVKDDSGFQFTETSEAMINFVADESITIPKVLQEDSGIDAEGPTDHHAKGEAEATEIEDSWSTMSEISSLHPPLPETANRMSESFVAQISSSVYESGED</sequence>
<dbReference type="PROSITE" id="PS51789">
    <property type="entry name" value="RLR_CTR"/>
    <property type="match status" value="1"/>
</dbReference>
<evidence type="ECO:0000256" key="3">
    <source>
        <dbReference type="ARBA" id="ARBA00012552"/>
    </source>
</evidence>
<keyword evidence="11" id="KW-0067">ATP-binding</keyword>
<evidence type="ECO:0000256" key="5">
    <source>
        <dbReference type="ARBA" id="ARBA00022588"/>
    </source>
</evidence>
<keyword evidence="14" id="KW-0051">Antiviral defense</keyword>
<dbReference type="EC" id="3.6.4.13" evidence="3"/>
<dbReference type="InterPro" id="IPR014001">
    <property type="entry name" value="Helicase_ATP-bd"/>
</dbReference>
<dbReference type="PROSITE" id="PS51192">
    <property type="entry name" value="HELICASE_ATP_BIND_1"/>
    <property type="match status" value="1"/>
</dbReference>
<dbReference type="GO" id="GO:0051607">
    <property type="term" value="P:defense response to virus"/>
    <property type="evidence" value="ECO:0007669"/>
    <property type="project" value="UniProtKB-KW"/>
</dbReference>
<keyword evidence="4" id="KW-0963">Cytoplasm</keyword>
<keyword evidence="8" id="KW-0378">Hydrolase</keyword>
<accession>A0A433T410</accession>
<evidence type="ECO:0000256" key="1">
    <source>
        <dbReference type="ARBA" id="ARBA00004496"/>
    </source>
</evidence>
<keyword evidence="13" id="KW-0694">RNA-binding</keyword>
<evidence type="ECO:0000256" key="16">
    <source>
        <dbReference type="SAM" id="MobiDB-lite"/>
    </source>
</evidence>
<dbReference type="SUPFAM" id="SSF52540">
    <property type="entry name" value="P-loop containing nucleoside triphosphate hydrolases"/>
    <property type="match status" value="1"/>
</dbReference>
<dbReference type="InterPro" id="IPR027417">
    <property type="entry name" value="P-loop_NTPase"/>
</dbReference>
<evidence type="ECO:0000256" key="2">
    <source>
        <dbReference type="ARBA" id="ARBA00006866"/>
    </source>
</evidence>
<proteinExistence type="inferred from homology"/>
<dbReference type="Proteomes" id="UP000271974">
    <property type="component" value="Unassembled WGS sequence"/>
</dbReference>
<keyword evidence="9" id="KW-0347">Helicase</keyword>
<dbReference type="GO" id="GO:0045087">
    <property type="term" value="P:innate immune response"/>
    <property type="evidence" value="ECO:0007669"/>
    <property type="project" value="UniProtKB-KW"/>
</dbReference>
<dbReference type="AlphaFoldDB" id="A0A433T410"/>
<dbReference type="Gene3D" id="3.40.50.300">
    <property type="entry name" value="P-loop containing nucleotide triphosphate hydrolases"/>
    <property type="match status" value="2"/>
</dbReference>
<comment type="caution">
    <text evidence="20">The sequence shown here is derived from an EMBL/GenBank/DDBJ whole genome shotgun (WGS) entry which is preliminary data.</text>
</comment>
<dbReference type="GO" id="GO:0003724">
    <property type="term" value="F:RNA helicase activity"/>
    <property type="evidence" value="ECO:0007669"/>
    <property type="project" value="UniProtKB-EC"/>
</dbReference>
<evidence type="ECO:0000256" key="12">
    <source>
        <dbReference type="ARBA" id="ARBA00022859"/>
    </source>
</evidence>
<dbReference type="Pfam" id="PF00270">
    <property type="entry name" value="DEAD"/>
    <property type="match status" value="1"/>
</dbReference>
<dbReference type="InterPro" id="IPR041204">
    <property type="entry name" value="RIG-I-like_C"/>
</dbReference>
<evidence type="ECO:0000313" key="20">
    <source>
        <dbReference type="EMBL" id="RUS76323.1"/>
    </source>
</evidence>
<comment type="catalytic activity">
    <reaction evidence="15">
        <text>ATP + H2O = ADP + phosphate + H(+)</text>
        <dbReference type="Rhea" id="RHEA:13065"/>
        <dbReference type="ChEBI" id="CHEBI:15377"/>
        <dbReference type="ChEBI" id="CHEBI:15378"/>
        <dbReference type="ChEBI" id="CHEBI:30616"/>
        <dbReference type="ChEBI" id="CHEBI:43474"/>
        <dbReference type="ChEBI" id="CHEBI:456216"/>
        <dbReference type="EC" id="3.6.4.13"/>
    </reaction>
    <physiologicalReaction direction="left-to-right" evidence="15">
        <dbReference type="Rhea" id="RHEA:13066"/>
    </physiologicalReaction>
</comment>
<dbReference type="Pfam" id="PF00271">
    <property type="entry name" value="Helicase_C"/>
    <property type="match status" value="1"/>
</dbReference>
<evidence type="ECO:0000256" key="6">
    <source>
        <dbReference type="ARBA" id="ARBA00022723"/>
    </source>
</evidence>
<dbReference type="GO" id="GO:0003723">
    <property type="term" value="F:RNA binding"/>
    <property type="evidence" value="ECO:0007669"/>
    <property type="project" value="UniProtKB-KW"/>
</dbReference>
<evidence type="ECO:0000313" key="21">
    <source>
        <dbReference type="Proteomes" id="UP000271974"/>
    </source>
</evidence>
<protein>
    <recommendedName>
        <fullName evidence="3">RNA helicase</fullName>
        <ecNumber evidence="3">3.6.4.13</ecNumber>
    </recommendedName>
</protein>
<evidence type="ECO:0000259" key="18">
    <source>
        <dbReference type="PROSITE" id="PS51194"/>
    </source>
</evidence>
<feature type="compositionally biased region" description="Basic and acidic residues" evidence="16">
    <location>
        <begin position="988"/>
        <end position="997"/>
    </location>
</feature>
<dbReference type="Pfam" id="PF18119">
    <property type="entry name" value="RIG-I_C"/>
    <property type="match status" value="1"/>
</dbReference>
<dbReference type="InterPro" id="IPR038557">
    <property type="entry name" value="RLR_C_sf"/>
</dbReference>
<dbReference type="EMBL" id="RQTK01000671">
    <property type="protein sequence ID" value="RUS76323.1"/>
    <property type="molecule type" value="Genomic_DNA"/>
</dbReference>
<gene>
    <name evidence="20" type="ORF">EGW08_015911</name>
</gene>
<dbReference type="Gene3D" id="2.170.150.30">
    <property type="entry name" value="RIG-I-like receptor, C-terminal regulatory domain"/>
    <property type="match status" value="1"/>
</dbReference>
<organism evidence="20 21">
    <name type="scientific">Elysia chlorotica</name>
    <name type="common">Eastern emerald elysia</name>
    <name type="synonym">Sea slug</name>
    <dbReference type="NCBI Taxonomy" id="188477"/>
    <lineage>
        <taxon>Eukaryota</taxon>
        <taxon>Metazoa</taxon>
        <taxon>Spiralia</taxon>
        <taxon>Lophotrochozoa</taxon>
        <taxon>Mollusca</taxon>
        <taxon>Gastropoda</taxon>
        <taxon>Heterobranchia</taxon>
        <taxon>Euthyneura</taxon>
        <taxon>Panpulmonata</taxon>
        <taxon>Sacoglossa</taxon>
        <taxon>Placobranchoidea</taxon>
        <taxon>Plakobranchidae</taxon>
        <taxon>Elysia</taxon>
    </lineage>
</organism>
<dbReference type="PROSITE" id="PS51194">
    <property type="entry name" value="HELICASE_CTER"/>
    <property type="match status" value="1"/>
</dbReference>
<feature type="domain" description="RLR CTR" evidence="19">
    <location>
        <begin position="732"/>
        <end position="870"/>
    </location>
</feature>
<dbReference type="Gene3D" id="1.20.1320.30">
    <property type="match status" value="1"/>
</dbReference>
<name>A0A433T410_ELYCH</name>
<keyword evidence="12" id="KW-0391">Immunity</keyword>
<evidence type="ECO:0000256" key="9">
    <source>
        <dbReference type="ARBA" id="ARBA00022806"/>
    </source>
</evidence>
<dbReference type="GO" id="GO:0046872">
    <property type="term" value="F:metal ion binding"/>
    <property type="evidence" value="ECO:0007669"/>
    <property type="project" value="UniProtKB-KW"/>
</dbReference>
<dbReference type="InterPro" id="IPR001650">
    <property type="entry name" value="Helicase_C-like"/>
</dbReference>
<keyword evidence="6" id="KW-0479">Metal-binding</keyword>
<evidence type="ECO:0000259" key="19">
    <source>
        <dbReference type="PROSITE" id="PS51789"/>
    </source>
</evidence>
<dbReference type="InterPro" id="IPR051363">
    <property type="entry name" value="RLR_Helicase"/>
</dbReference>
<evidence type="ECO:0000256" key="13">
    <source>
        <dbReference type="ARBA" id="ARBA00022884"/>
    </source>
</evidence>
<keyword evidence="7" id="KW-0547">Nucleotide-binding</keyword>
<evidence type="ECO:0000256" key="14">
    <source>
        <dbReference type="ARBA" id="ARBA00023118"/>
    </source>
</evidence>
<dbReference type="PANTHER" id="PTHR14074">
    <property type="entry name" value="HELICASE WITH DEATH DOMAIN-RELATED"/>
    <property type="match status" value="1"/>
</dbReference>
<dbReference type="GO" id="GO:0016787">
    <property type="term" value="F:hydrolase activity"/>
    <property type="evidence" value="ECO:0007669"/>
    <property type="project" value="UniProtKB-KW"/>
</dbReference>
<dbReference type="PANTHER" id="PTHR14074:SF16">
    <property type="entry name" value="ANTIVIRAL INNATE IMMUNE RESPONSE RECEPTOR RIG-I"/>
    <property type="match status" value="1"/>
</dbReference>
<keyword evidence="21" id="KW-1185">Reference proteome</keyword>
<dbReference type="InterPro" id="IPR021673">
    <property type="entry name" value="RLR_CTR"/>
</dbReference>
<evidence type="ECO:0000256" key="10">
    <source>
        <dbReference type="ARBA" id="ARBA00022833"/>
    </source>
</evidence>
<keyword evidence="10" id="KW-0862">Zinc</keyword>
<feature type="domain" description="Helicase C-terminal" evidence="18">
    <location>
        <begin position="565"/>
        <end position="711"/>
    </location>
</feature>
<feature type="region of interest" description="Disordered" evidence="16">
    <location>
        <begin position="984"/>
        <end position="1027"/>
    </location>
</feature>
<comment type="similarity">
    <text evidence="2">Belongs to the helicase family. RLR subfamily.</text>
</comment>
<evidence type="ECO:0000256" key="4">
    <source>
        <dbReference type="ARBA" id="ARBA00022490"/>
    </source>
</evidence>
<dbReference type="SMART" id="SM00487">
    <property type="entry name" value="DEXDc"/>
    <property type="match status" value="1"/>
</dbReference>
<dbReference type="GO" id="GO:0005524">
    <property type="term" value="F:ATP binding"/>
    <property type="evidence" value="ECO:0007669"/>
    <property type="project" value="UniProtKB-KW"/>
</dbReference>
<evidence type="ECO:0000256" key="11">
    <source>
        <dbReference type="ARBA" id="ARBA00022840"/>
    </source>
</evidence>
<dbReference type="STRING" id="188477.A0A433T410"/>
<evidence type="ECO:0000259" key="17">
    <source>
        <dbReference type="PROSITE" id="PS51192"/>
    </source>
</evidence>
<evidence type="ECO:0000256" key="7">
    <source>
        <dbReference type="ARBA" id="ARBA00022741"/>
    </source>
</evidence>
<dbReference type="Pfam" id="PF11648">
    <property type="entry name" value="RIG-I_C-RD"/>
    <property type="match status" value="1"/>
</dbReference>
<dbReference type="OrthoDB" id="416741at2759"/>
<evidence type="ECO:0000256" key="8">
    <source>
        <dbReference type="ARBA" id="ARBA00022801"/>
    </source>
</evidence>
<dbReference type="InterPro" id="IPR011545">
    <property type="entry name" value="DEAD/DEAH_box_helicase_dom"/>
</dbReference>
<keyword evidence="5" id="KW-0399">Innate immunity</keyword>
<dbReference type="GO" id="GO:0005737">
    <property type="term" value="C:cytoplasm"/>
    <property type="evidence" value="ECO:0007669"/>
    <property type="project" value="UniProtKB-SubCell"/>
</dbReference>
<feature type="domain" description="Helicase ATP-binding" evidence="17">
    <location>
        <begin position="205"/>
        <end position="381"/>
    </location>
</feature>
<evidence type="ECO:0000256" key="15">
    <source>
        <dbReference type="ARBA" id="ARBA00049390"/>
    </source>
</evidence>